<dbReference type="GO" id="GO:0000976">
    <property type="term" value="F:transcription cis-regulatory region binding"/>
    <property type="evidence" value="ECO:0007669"/>
    <property type="project" value="TreeGrafter"/>
</dbReference>
<name>S5DLL0_9ACTN</name>
<keyword evidence="1 6" id="KW-0597">Phosphoprotein</keyword>
<organism evidence="10">
    <name type="scientific">Candidatus Actinomarina minuta</name>
    <dbReference type="NCBI Taxonomy" id="1389454"/>
    <lineage>
        <taxon>Bacteria</taxon>
        <taxon>Bacillati</taxon>
        <taxon>Actinomycetota</taxon>
        <taxon>Actinomycetes</taxon>
        <taxon>Candidatus Actinomarinidae</taxon>
        <taxon>Candidatus Actinomarinales</taxon>
        <taxon>Candidatus Actinomarineae</taxon>
        <taxon>Candidatus Actinomarinaceae</taxon>
        <taxon>Candidatus Actinomarina</taxon>
    </lineage>
</organism>
<sequence>MVKKILLVEDEKSIAEGIIYNLKNEGMRVTHVDEGPIALDLFEEEHFDLVILDIMLPEISGLDICRSIRKTSNVPIIMVTARDDEVDKITGLEIGADDYITKPFSVKELISRVKAVMRRSQFSPPTNGSQKINFADNGKIIVGDIEMSPLRYEAKVKGELIDLRPREFELLYFLCDNAGNLVSREELFDQVWGYSFVGNSKTLDVHIQRIRERIEENPKKPKRLITIRGMGYKLIDE</sequence>
<dbReference type="Gene3D" id="6.10.250.690">
    <property type="match status" value="1"/>
</dbReference>
<evidence type="ECO:0000256" key="1">
    <source>
        <dbReference type="ARBA" id="ARBA00022553"/>
    </source>
</evidence>
<evidence type="ECO:0000256" key="5">
    <source>
        <dbReference type="ARBA" id="ARBA00023163"/>
    </source>
</evidence>
<dbReference type="SUPFAM" id="SSF46894">
    <property type="entry name" value="C-terminal effector domain of the bipartite response regulators"/>
    <property type="match status" value="1"/>
</dbReference>
<feature type="domain" description="OmpR/PhoB-type" evidence="9">
    <location>
        <begin position="137"/>
        <end position="236"/>
    </location>
</feature>
<dbReference type="InterPro" id="IPR001789">
    <property type="entry name" value="Sig_transdc_resp-reg_receiver"/>
</dbReference>
<dbReference type="SMART" id="SM00862">
    <property type="entry name" value="Trans_reg_C"/>
    <property type="match status" value="1"/>
</dbReference>
<evidence type="ECO:0000256" key="4">
    <source>
        <dbReference type="ARBA" id="ARBA00023125"/>
    </source>
</evidence>
<dbReference type="SMART" id="SM00448">
    <property type="entry name" value="REC"/>
    <property type="match status" value="1"/>
</dbReference>
<dbReference type="CDD" id="cd00383">
    <property type="entry name" value="trans_reg_C"/>
    <property type="match status" value="1"/>
</dbReference>
<dbReference type="InterPro" id="IPR039420">
    <property type="entry name" value="WalR-like"/>
</dbReference>
<evidence type="ECO:0000256" key="2">
    <source>
        <dbReference type="ARBA" id="ARBA00023012"/>
    </source>
</evidence>
<dbReference type="InterPro" id="IPR001867">
    <property type="entry name" value="OmpR/PhoB-type_DNA-bd"/>
</dbReference>
<dbReference type="AlphaFoldDB" id="S5DLL0"/>
<dbReference type="InterPro" id="IPR016032">
    <property type="entry name" value="Sig_transdc_resp-reg_C-effctor"/>
</dbReference>
<dbReference type="FunFam" id="1.10.10.10:FF:000018">
    <property type="entry name" value="DNA-binding response regulator ResD"/>
    <property type="match status" value="1"/>
</dbReference>
<evidence type="ECO:0000313" key="10">
    <source>
        <dbReference type="EMBL" id="AGQ19761.1"/>
    </source>
</evidence>
<dbReference type="Pfam" id="PF00072">
    <property type="entry name" value="Response_reg"/>
    <property type="match status" value="1"/>
</dbReference>
<dbReference type="PANTHER" id="PTHR48111">
    <property type="entry name" value="REGULATOR OF RPOS"/>
    <property type="match status" value="1"/>
</dbReference>
<evidence type="ECO:0000256" key="7">
    <source>
        <dbReference type="PROSITE-ProRule" id="PRU01091"/>
    </source>
</evidence>
<dbReference type="GO" id="GO:0006355">
    <property type="term" value="P:regulation of DNA-templated transcription"/>
    <property type="evidence" value="ECO:0007669"/>
    <property type="project" value="InterPro"/>
</dbReference>
<dbReference type="Gene3D" id="1.10.10.10">
    <property type="entry name" value="Winged helix-like DNA-binding domain superfamily/Winged helix DNA-binding domain"/>
    <property type="match status" value="1"/>
</dbReference>
<evidence type="ECO:0000256" key="3">
    <source>
        <dbReference type="ARBA" id="ARBA00023015"/>
    </source>
</evidence>
<keyword evidence="4 7" id="KW-0238">DNA-binding</keyword>
<keyword evidence="2" id="KW-0902">Two-component regulatory system</keyword>
<evidence type="ECO:0000259" key="9">
    <source>
        <dbReference type="PROSITE" id="PS51755"/>
    </source>
</evidence>
<proteinExistence type="predicted"/>
<dbReference type="FunFam" id="3.40.50.2300:FF:000001">
    <property type="entry name" value="DNA-binding response regulator PhoB"/>
    <property type="match status" value="1"/>
</dbReference>
<dbReference type="Pfam" id="PF00486">
    <property type="entry name" value="Trans_reg_C"/>
    <property type="match status" value="1"/>
</dbReference>
<dbReference type="PANTHER" id="PTHR48111:SF1">
    <property type="entry name" value="TWO-COMPONENT RESPONSE REGULATOR ORR33"/>
    <property type="match status" value="1"/>
</dbReference>
<dbReference type="SUPFAM" id="SSF52172">
    <property type="entry name" value="CheY-like"/>
    <property type="match status" value="1"/>
</dbReference>
<reference evidence="10" key="1">
    <citation type="journal article" date="2013" name="Sci. Rep.">
        <title>Metagenomics uncovers a new group of low GC and ultra-small marine Actinobacteria.</title>
        <authorList>
            <person name="Ghai R."/>
            <person name="Mizuno C.M."/>
            <person name="Picazo A."/>
            <person name="Camacho A."/>
            <person name="Rodriguez-Valera F."/>
        </authorList>
    </citation>
    <scope>NUCLEOTIDE SEQUENCE</scope>
</reference>
<dbReference type="EMBL" id="KC811141">
    <property type="protein sequence ID" value="AGQ19761.1"/>
    <property type="molecule type" value="Genomic_DNA"/>
</dbReference>
<dbReference type="InterPro" id="IPR011006">
    <property type="entry name" value="CheY-like_superfamily"/>
</dbReference>
<feature type="DNA-binding region" description="OmpR/PhoB-type" evidence="7">
    <location>
        <begin position="137"/>
        <end position="236"/>
    </location>
</feature>
<keyword evidence="5" id="KW-0804">Transcription</keyword>
<keyword evidence="3" id="KW-0805">Transcription regulation</keyword>
<dbReference type="PROSITE" id="PS51755">
    <property type="entry name" value="OMPR_PHOB"/>
    <property type="match status" value="1"/>
</dbReference>
<dbReference type="PROSITE" id="PS50110">
    <property type="entry name" value="RESPONSE_REGULATORY"/>
    <property type="match status" value="1"/>
</dbReference>
<dbReference type="GO" id="GO:0000156">
    <property type="term" value="F:phosphorelay response regulator activity"/>
    <property type="evidence" value="ECO:0007669"/>
    <property type="project" value="TreeGrafter"/>
</dbReference>
<dbReference type="Gene3D" id="3.40.50.2300">
    <property type="match status" value="1"/>
</dbReference>
<dbReference type="CDD" id="cd17574">
    <property type="entry name" value="REC_OmpR"/>
    <property type="match status" value="1"/>
</dbReference>
<feature type="domain" description="Response regulatory" evidence="8">
    <location>
        <begin position="4"/>
        <end position="117"/>
    </location>
</feature>
<evidence type="ECO:0000256" key="6">
    <source>
        <dbReference type="PROSITE-ProRule" id="PRU00169"/>
    </source>
</evidence>
<dbReference type="GO" id="GO:0032993">
    <property type="term" value="C:protein-DNA complex"/>
    <property type="evidence" value="ECO:0007669"/>
    <property type="project" value="TreeGrafter"/>
</dbReference>
<evidence type="ECO:0000259" key="8">
    <source>
        <dbReference type="PROSITE" id="PS50110"/>
    </source>
</evidence>
<feature type="modified residue" description="4-aspartylphosphate" evidence="6">
    <location>
        <position position="53"/>
    </location>
</feature>
<accession>S5DLL0</accession>
<dbReference type="InterPro" id="IPR036388">
    <property type="entry name" value="WH-like_DNA-bd_sf"/>
</dbReference>
<dbReference type="GO" id="GO:0005829">
    <property type="term" value="C:cytosol"/>
    <property type="evidence" value="ECO:0007669"/>
    <property type="project" value="TreeGrafter"/>
</dbReference>
<protein>
    <submittedName>
        <fullName evidence="10">Response regulator</fullName>
    </submittedName>
</protein>